<dbReference type="InterPro" id="IPR006097">
    <property type="entry name" value="Glu/Leu/Phe/Val/Trp_DH_dimer"/>
</dbReference>
<feature type="domain" description="Glutamate/phenylalanine/leucine/valine/L-tryptophan dehydrogenase C-terminal" evidence="3">
    <location>
        <begin position="157"/>
        <end position="360"/>
    </location>
</feature>
<dbReference type="PANTHER" id="PTHR42722:SF1">
    <property type="entry name" value="VALINE DEHYDROGENASE"/>
    <property type="match status" value="1"/>
</dbReference>
<keyword evidence="2" id="KW-0560">Oxidoreductase</keyword>
<dbReference type="Pfam" id="PF02812">
    <property type="entry name" value="ELFV_dehydrog_N"/>
    <property type="match status" value="1"/>
</dbReference>
<comment type="similarity">
    <text evidence="1">Belongs to the Glu/Leu/Phe/Val dehydrogenases family.</text>
</comment>
<dbReference type="SMART" id="SM00839">
    <property type="entry name" value="ELFV_dehydrog"/>
    <property type="match status" value="1"/>
</dbReference>
<dbReference type="EMBL" id="JAHOPC010000002">
    <property type="protein sequence ID" value="MBU8865895.1"/>
    <property type="molecule type" value="Genomic_DNA"/>
</dbReference>
<accession>A0ABS6I2C5</accession>
<keyword evidence="5" id="KW-1185">Reference proteome</keyword>
<dbReference type="InterPro" id="IPR033524">
    <property type="entry name" value="Glu/Leu/Phe/Val_DH_AS"/>
</dbReference>
<evidence type="ECO:0000259" key="3">
    <source>
        <dbReference type="SMART" id="SM00839"/>
    </source>
</evidence>
<protein>
    <submittedName>
        <fullName evidence="4">Valine dehydrogenase</fullName>
    </submittedName>
</protein>
<evidence type="ECO:0000313" key="5">
    <source>
        <dbReference type="Proteomes" id="UP000824166"/>
    </source>
</evidence>
<dbReference type="PANTHER" id="PTHR42722">
    <property type="entry name" value="LEUCINE DEHYDROGENASE"/>
    <property type="match status" value="1"/>
</dbReference>
<dbReference type="InterPro" id="IPR006096">
    <property type="entry name" value="Glu/Leu/Phe/Val/Trp_DH_C"/>
</dbReference>
<name>A0ABS6I2C5_9MICC</name>
<dbReference type="PROSITE" id="PS00074">
    <property type="entry name" value="GLFV_DEHYDROGENASE"/>
    <property type="match status" value="1"/>
</dbReference>
<dbReference type="RefSeq" id="WP_216923723.1">
    <property type="nucleotide sequence ID" value="NZ_JAHOPC010000002.1"/>
</dbReference>
<dbReference type="CDD" id="cd01075">
    <property type="entry name" value="NAD_bind_Leu_Phe_Val_DH"/>
    <property type="match status" value="1"/>
</dbReference>
<evidence type="ECO:0000313" key="4">
    <source>
        <dbReference type="EMBL" id="MBU8865895.1"/>
    </source>
</evidence>
<evidence type="ECO:0000256" key="2">
    <source>
        <dbReference type="ARBA" id="ARBA00023002"/>
    </source>
</evidence>
<dbReference type="Proteomes" id="UP000824166">
    <property type="component" value="Unassembled WGS sequence"/>
</dbReference>
<dbReference type="PIRSF" id="PIRSF000188">
    <property type="entry name" value="Phe_leu_dh"/>
    <property type="match status" value="1"/>
</dbReference>
<sequence>MCAALLDGPRVAEGSPFEIIDEHTSGHERVRMVRDKETGLKAIVAIHNSSLGPALGGTRFFPYQREAEALTDVLRLSEGMTLKAAAAGLPLGGGKAVIIGDPHTDKSPELLRAYGQFVHAFGGDYITAGDVGTTAADMDVIGSQTPWVVGRNAGGSGDSGYSTAFGVFVAMQAAAVYVWGSQGLAGRRVGVEGAGKVGSQLVRLLVDAGADVVLADRDPMALQRVSGTHPGTDVTDRVLDQDIDVYAPCAMGGTLNPKTIPAVRARIVCGAANNQLLDTDCEEQLQSAGILWVPDYVANAGGVIQVSSEVTDLGTEEVTDRIAKIGPAVTGMLEAAGDGSQTPAQAARELVLRRLSEAKGHNS</sequence>
<organism evidence="4 5">
    <name type="scientific">Paenarthrobacter aromaticivorans</name>
    <dbReference type="NCBI Taxonomy" id="2849150"/>
    <lineage>
        <taxon>Bacteria</taxon>
        <taxon>Bacillati</taxon>
        <taxon>Actinomycetota</taxon>
        <taxon>Actinomycetes</taxon>
        <taxon>Micrococcales</taxon>
        <taxon>Micrococcaceae</taxon>
        <taxon>Paenarthrobacter</taxon>
    </lineage>
</organism>
<comment type="caution">
    <text evidence="4">The sequence shown here is derived from an EMBL/GenBank/DDBJ whole genome shotgun (WGS) entry which is preliminary data.</text>
</comment>
<proteinExistence type="inferred from homology"/>
<reference evidence="4 5" key="1">
    <citation type="submission" date="2021-06" db="EMBL/GenBank/DDBJ databases">
        <authorList>
            <person name="Jeong J.W."/>
        </authorList>
    </citation>
    <scope>NUCLEOTIDE SEQUENCE [LARGE SCALE GENOMIC DNA]</scope>
    <source>
        <strain evidence="4 5">MMS21-TAE1-1</strain>
    </source>
</reference>
<gene>
    <name evidence="4" type="ORF">KSW38_06275</name>
</gene>
<dbReference type="InterPro" id="IPR016211">
    <property type="entry name" value="Glu/Phe/Leu/Val/Trp_DH_bac/arc"/>
</dbReference>
<dbReference type="Pfam" id="PF00208">
    <property type="entry name" value="ELFV_dehydrog"/>
    <property type="match status" value="1"/>
</dbReference>
<evidence type="ECO:0000256" key="1">
    <source>
        <dbReference type="ARBA" id="ARBA00006382"/>
    </source>
</evidence>